<dbReference type="Proteomes" id="UP000324222">
    <property type="component" value="Unassembled WGS sequence"/>
</dbReference>
<evidence type="ECO:0000313" key="3">
    <source>
        <dbReference type="Proteomes" id="UP000324222"/>
    </source>
</evidence>
<dbReference type="EMBL" id="VSRR010004527">
    <property type="protein sequence ID" value="MPC39939.1"/>
    <property type="molecule type" value="Genomic_DNA"/>
</dbReference>
<proteinExistence type="predicted"/>
<name>A0A5B7F3W2_PORTR</name>
<reference evidence="2 3" key="1">
    <citation type="submission" date="2019-05" db="EMBL/GenBank/DDBJ databases">
        <title>Another draft genome of Portunus trituberculatus and its Hox gene families provides insights of decapod evolution.</title>
        <authorList>
            <person name="Jeong J.-H."/>
            <person name="Song I."/>
            <person name="Kim S."/>
            <person name="Choi T."/>
            <person name="Kim D."/>
            <person name="Ryu S."/>
            <person name="Kim W."/>
        </authorList>
    </citation>
    <scope>NUCLEOTIDE SEQUENCE [LARGE SCALE GENOMIC DNA]</scope>
    <source>
        <tissue evidence="2">Muscle</tissue>
    </source>
</reference>
<protein>
    <recommendedName>
        <fullName evidence="4">Secreted protein</fullName>
    </recommendedName>
</protein>
<organism evidence="2 3">
    <name type="scientific">Portunus trituberculatus</name>
    <name type="common">Swimming crab</name>
    <name type="synonym">Neptunus trituberculatus</name>
    <dbReference type="NCBI Taxonomy" id="210409"/>
    <lineage>
        <taxon>Eukaryota</taxon>
        <taxon>Metazoa</taxon>
        <taxon>Ecdysozoa</taxon>
        <taxon>Arthropoda</taxon>
        <taxon>Crustacea</taxon>
        <taxon>Multicrustacea</taxon>
        <taxon>Malacostraca</taxon>
        <taxon>Eumalacostraca</taxon>
        <taxon>Eucarida</taxon>
        <taxon>Decapoda</taxon>
        <taxon>Pleocyemata</taxon>
        <taxon>Brachyura</taxon>
        <taxon>Eubrachyura</taxon>
        <taxon>Portunoidea</taxon>
        <taxon>Portunidae</taxon>
        <taxon>Portuninae</taxon>
        <taxon>Portunus</taxon>
    </lineage>
</organism>
<evidence type="ECO:0000313" key="2">
    <source>
        <dbReference type="EMBL" id="MPC39939.1"/>
    </source>
</evidence>
<keyword evidence="3" id="KW-1185">Reference proteome</keyword>
<comment type="caution">
    <text evidence="2">The sequence shown here is derived from an EMBL/GenBank/DDBJ whole genome shotgun (WGS) entry which is preliminary data.</text>
</comment>
<dbReference type="AlphaFoldDB" id="A0A5B7F3W2"/>
<accession>A0A5B7F3W2</accession>
<keyword evidence="1" id="KW-0732">Signal</keyword>
<feature type="chain" id="PRO_5022934430" description="Secreted protein" evidence="1">
    <location>
        <begin position="19"/>
        <end position="84"/>
    </location>
</feature>
<feature type="signal peptide" evidence="1">
    <location>
        <begin position="1"/>
        <end position="18"/>
    </location>
</feature>
<evidence type="ECO:0008006" key="4">
    <source>
        <dbReference type="Google" id="ProtNLM"/>
    </source>
</evidence>
<gene>
    <name evidence="2" type="ORF">E2C01_033492</name>
</gene>
<sequence>MVAWCGFAWHDGSELCVAVWCGAAWCGVRLNSGRGAVCRAFREKVRTTVFMLRRKYGSQCLLCHLEPPGDMQRQNEDTDEESDK</sequence>
<evidence type="ECO:0000256" key="1">
    <source>
        <dbReference type="SAM" id="SignalP"/>
    </source>
</evidence>